<accession>A0ABV8ANJ7</accession>
<protein>
    <submittedName>
        <fullName evidence="2">Uncharacterized protein</fullName>
    </submittedName>
</protein>
<feature type="signal peptide" evidence="1">
    <location>
        <begin position="1"/>
        <end position="22"/>
    </location>
</feature>
<feature type="chain" id="PRO_5046123806" evidence="1">
    <location>
        <begin position="23"/>
        <end position="185"/>
    </location>
</feature>
<evidence type="ECO:0000313" key="3">
    <source>
        <dbReference type="Proteomes" id="UP001595812"/>
    </source>
</evidence>
<keyword evidence="3" id="KW-1185">Reference proteome</keyword>
<evidence type="ECO:0000256" key="1">
    <source>
        <dbReference type="SAM" id="SignalP"/>
    </source>
</evidence>
<name>A0ABV8ANJ7_9FLAO</name>
<dbReference type="PROSITE" id="PS51257">
    <property type="entry name" value="PROKAR_LIPOPROTEIN"/>
    <property type="match status" value="1"/>
</dbReference>
<organism evidence="2 3">
    <name type="scientific">Winogradskyella maritima</name>
    <dbReference type="NCBI Taxonomy" id="1517766"/>
    <lineage>
        <taxon>Bacteria</taxon>
        <taxon>Pseudomonadati</taxon>
        <taxon>Bacteroidota</taxon>
        <taxon>Flavobacteriia</taxon>
        <taxon>Flavobacteriales</taxon>
        <taxon>Flavobacteriaceae</taxon>
        <taxon>Winogradskyella</taxon>
    </lineage>
</organism>
<proteinExistence type="predicted"/>
<dbReference type="EMBL" id="JBHSAT010000023">
    <property type="protein sequence ID" value="MFC3878391.1"/>
    <property type="molecule type" value="Genomic_DNA"/>
</dbReference>
<reference evidence="3" key="1">
    <citation type="journal article" date="2019" name="Int. J. Syst. Evol. Microbiol.">
        <title>The Global Catalogue of Microorganisms (GCM) 10K type strain sequencing project: providing services to taxonomists for standard genome sequencing and annotation.</title>
        <authorList>
            <consortium name="The Broad Institute Genomics Platform"/>
            <consortium name="The Broad Institute Genome Sequencing Center for Infectious Disease"/>
            <person name="Wu L."/>
            <person name="Ma J."/>
        </authorList>
    </citation>
    <scope>NUCLEOTIDE SEQUENCE [LARGE SCALE GENOMIC DNA]</scope>
    <source>
        <strain evidence="3">CECT 8979</strain>
    </source>
</reference>
<evidence type="ECO:0000313" key="2">
    <source>
        <dbReference type="EMBL" id="MFC3878391.1"/>
    </source>
</evidence>
<keyword evidence="1" id="KW-0732">Signal</keyword>
<dbReference type="RefSeq" id="WP_386102652.1">
    <property type="nucleotide sequence ID" value="NZ_JBHSAT010000023.1"/>
</dbReference>
<gene>
    <name evidence="2" type="ORF">ACFOSX_14215</name>
</gene>
<dbReference type="Proteomes" id="UP001595812">
    <property type="component" value="Unassembled WGS sequence"/>
</dbReference>
<comment type="caution">
    <text evidence="2">The sequence shown here is derived from an EMBL/GenBank/DDBJ whole genome shotgun (WGS) entry which is preliminary data.</text>
</comment>
<sequence>MKKTLFSVIAVLCLIISCSSEPKVDPFNIGKTNIGYLNDSTQVKDLNTIFKNDSLFNFKEDDGFTGNINNIEVFEKNGNPLLIITPSEALDSTAVLSSIRIMDSRYATDKGISTMSTFKDIKDAYKINSISNLISTIVVNVNEINASFTIDKNELPANMRFDMDMTIDPIQIPDNAKIKYFIVHW</sequence>